<dbReference type="GO" id="GO:0016747">
    <property type="term" value="F:acyltransferase activity, transferring groups other than amino-acyl groups"/>
    <property type="evidence" value="ECO:0007669"/>
    <property type="project" value="TreeGrafter"/>
</dbReference>
<dbReference type="Pfam" id="PF02458">
    <property type="entry name" value="Transferase"/>
    <property type="match status" value="1"/>
</dbReference>
<dbReference type="PANTHER" id="PTHR31642:SF259">
    <property type="entry name" value="PROTEIN ECERIFERUM 2"/>
    <property type="match status" value="1"/>
</dbReference>
<dbReference type="Gene3D" id="3.30.559.10">
    <property type="entry name" value="Chloramphenicol acetyltransferase-like domain"/>
    <property type="match status" value="2"/>
</dbReference>
<protein>
    <submittedName>
        <fullName evidence="2">OLC1v1017214C1</fullName>
    </submittedName>
</protein>
<comment type="similarity">
    <text evidence="1">Belongs to the plant acyltransferase family.</text>
</comment>
<dbReference type="AlphaFoldDB" id="A0AAV1E903"/>
<sequence length="447" mass="49400">MPIPGGDNSLVYDVKLSSVVPASITGENKVHELTNMDLVMKLHYIKGVYFFKADAVQGLSTNDLKRPLFQVLIPYYPTCGRIRMWESGGRPYIRCNDSGVRIIEAKCGKTVEEWLEMNDSSLNDQLTYNQFFGPDLGFDPLVFIQFTWFKCGGLSVGLSWAHILGDVFSASQFINTLGSQITVTGGLLPPAGNHLEIPPITGNKAIIPKVPYCLQKVQLDPAGGKWLVSNRCKMQSHSFHITAEHLNNLAKLSPKLGKKKPFEVISATIWKSIAKVRGKIESSEPKTITICSYEKTNPAELVSLGNSQVTIWTVETSKLKVGVSESDLTELADLIDGEKVDETSRIEEALEQEDNGDGKCEDFILYGANLTFVNLEGVKIYGLELKGQKPVRASYNISGIGDEGVVLVLPAGPNDGDEEMGRMVNLILPEDQLEDLKKELQSEWRIF</sequence>
<dbReference type="InterPro" id="IPR023213">
    <property type="entry name" value="CAT-like_dom_sf"/>
</dbReference>
<dbReference type="PANTHER" id="PTHR31642">
    <property type="entry name" value="TRICHOTHECENE 3-O-ACETYLTRANSFERASE"/>
    <property type="match status" value="1"/>
</dbReference>
<dbReference type="EMBL" id="OX459125">
    <property type="protein sequence ID" value="CAI9116138.1"/>
    <property type="molecule type" value="Genomic_DNA"/>
</dbReference>
<evidence type="ECO:0000313" key="3">
    <source>
        <dbReference type="Proteomes" id="UP001161247"/>
    </source>
</evidence>
<evidence type="ECO:0000256" key="1">
    <source>
        <dbReference type="ARBA" id="ARBA00009861"/>
    </source>
</evidence>
<reference evidence="2" key="1">
    <citation type="submission" date="2023-03" db="EMBL/GenBank/DDBJ databases">
        <authorList>
            <person name="Julca I."/>
        </authorList>
    </citation>
    <scope>NUCLEOTIDE SEQUENCE</scope>
</reference>
<gene>
    <name evidence="2" type="ORF">OLC1_LOCUS22510</name>
</gene>
<dbReference type="InterPro" id="IPR050317">
    <property type="entry name" value="Plant_Fungal_Acyltransferase"/>
</dbReference>
<proteinExistence type="inferred from homology"/>
<organism evidence="2 3">
    <name type="scientific">Oldenlandia corymbosa var. corymbosa</name>
    <dbReference type="NCBI Taxonomy" id="529605"/>
    <lineage>
        <taxon>Eukaryota</taxon>
        <taxon>Viridiplantae</taxon>
        <taxon>Streptophyta</taxon>
        <taxon>Embryophyta</taxon>
        <taxon>Tracheophyta</taxon>
        <taxon>Spermatophyta</taxon>
        <taxon>Magnoliopsida</taxon>
        <taxon>eudicotyledons</taxon>
        <taxon>Gunneridae</taxon>
        <taxon>Pentapetalae</taxon>
        <taxon>asterids</taxon>
        <taxon>lamiids</taxon>
        <taxon>Gentianales</taxon>
        <taxon>Rubiaceae</taxon>
        <taxon>Rubioideae</taxon>
        <taxon>Spermacoceae</taxon>
        <taxon>Hedyotis-Oldenlandia complex</taxon>
        <taxon>Oldenlandia</taxon>
    </lineage>
</organism>
<keyword evidence="3" id="KW-1185">Reference proteome</keyword>
<dbReference type="Proteomes" id="UP001161247">
    <property type="component" value="Chromosome 8"/>
</dbReference>
<name>A0AAV1E903_OLDCO</name>
<evidence type="ECO:0000313" key="2">
    <source>
        <dbReference type="EMBL" id="CAI9116138.1"/>
    </source>
</evidence>
<accession>A0AAV1E903</accession>